<keyword evidence="1" id="KW-1133">Transmembrane helix</keyword>
<comment type="caution">
    <text evidence="2">The sequence shown here is derived from an EMBL/GenBank/DDBJ whole genome shotgun (WGS) entry which is preliminary data.</text>
</comment>
<dbReference type="Proteomes" id="UP000011528">
    <property type="component" value="Unassembled WGS sequence"/>
</dbReference>
<evidence type="ECO:0000313" key="3">
    <source>
        <dbReference type="Proteomes" id="UP000011528"/>
    </source>
</evidence>
<evidence type="ECO:0000256" key="1">
    <source>
        <dbReference type="SAM" id="Phobius"/>
    </source>
</evidence>
<protein>
    <submittedName>
        <fullName evidence="2">Uncharacterized protein</fullName>
    </submittedName>
</protein>
<dbReference type="EMBL" id="AOJJ01000044">
    <property type="protein sequence ID" value="EMA71725.1"/>
    <property type="molecule type" value="Genomic_DNA"/>
</dbReference>
<name>M0PSA4_9EURY</name>
<feature type="transmembrane region" description="Helical" evidence="1">
    <location>
        <begin position="77"/>
        <end position="95"/>
    </location>
</feature>
<sequence length="103" mass="12255">MCFVDLDSDLFVRLSLVNNCEVSVVRILVERLEIPFFDRSSEYFDEFVNVRRSISFTHLPSDVLDCRFYIICRRRVLFFNTVFVSNFVVYLNTVLNHRECGDL</sequence>
<accession>M0PSA4</accession>
<keyword evidence="1" id="KW-0472">Membrane</keyword>
<organism evidence="2 3">
    <name type="scientific">Halorubrum distributum JCM 13916</name>
    <dbReference type="NCBI Taxonomy" id="1230455"/>
    <lineage>
        <taxon>Archaea</taxon>
        <taxon>Methanobacteriati</taxon>
        <taxon>Methanobacteriota</taxon>
        <taxon>Stenosarchaea group</taxon>
        <taxon>Halobacteria</taxon>
        <taxon>Halobacteriales</taxon>
        <taxon>Haloferacaceae</taxon>
        <taxon>Halorubrum</taxon>
        <taxon>Halorubrum distributum group</taxon>
    </lineage>
</organism>
<dbReference type="AlphaFoldDB" id="M0PSA4"/>
<reference evidence="2 3" key="1">
    <citation type="journal article" date="2014" name="PLoS Genet.">
        <title>Phylogenetically driven sequencing of extremely halophilic archaea reveals strategies for static and dynamic osmo-response.</title>
        <authorList>
            <person name="Becker E.A."/>
            <person name="Seitzer P.M."/>
            <person name="Tritt A."/>
            <person name="Larsen D."/>
            <person name="Krusor M."/>
            <person name="Yao A.I."/>
            <person name="Wu D."/>
            <person name="Madern D."/>
            <person name="Eisen J.A."/>
            <person name="Darling A.E."/>
            <person name="Facciotti M.T."/>
        </authorList>
    </citation>
    <scope>NUCLEOTIDE SEQUENCE [LARGE SCALE GENOMIC DNA]</scope>
    <source>
        <strain evidence="2 3">JCM 13916</strain>
    </source>
</reference>
<keyword evidence="1" id="KW-0812">Transmembrane</keyword>
<gene>
    <name evidence="2" type="ORF">C462_05368</name>
</gene>
<proteinExistence type="predicted"/>
<evidence type="ECO:0000313" key="2">
    <source>
        <dbReference type="EMBL" id="EMA71725.1"/>
    </source>
</evidence>